<sequence>MSRAVLDQSRAGFSAAALDPTTAQAAVRVSAARGYLDGRSLAEVFAWLRPTDLIWRY</sequence>
<keyword evidence="2" id="KW-1185">Reference proteome</keyword>
<comment type="caution">
    <text evidence="1">The sequence shown here is derived from an EMBL/GenBank/DDBJ whole genome shotgun (WGS) entry which is preliminary data.</text>
</comment>
<reference evidence="1 2" key="1">
    <citation type="submission" date="2014-02" db="EMBL/GenBank/DDBJ databases">
        <title>Whole genome shotgun sequence of Rhodococcus wratislaviensis NBRC 100605.</title>
        <authorList>
            <person name="Hosoyama A."/>
            <person name="Tsuchikane K."/>
            <person name="Yoshida I."/>
            <person name="Ohji S."/>
            <person name="Ichikawa N."/>
            <person name="Yamazoe A."/>
            <person name="Fujita N."/>
        </authorList>
    </citation>
    <scope>NUCLEOTIDE SEQUENCE [LARGE SCALE GENOMIC DNA]</scope>
    <source>
        <strain evidence="1 2">NBRC 100605</strain>
    </source>
</reference>
<evidence type="ECO:0000313" key="1">
    <source>
        <dbReference type="EMBL" id="GAF43250.1"/>
    </source>
</evidence>
<proteinExistence type="predicted"/>
<protein>
    <submittedName>
        <fullName evidence="1">Uncharacterized protein</fullName>
    </submittedName>
</protein>
<accession>X0QXA4</accession>
<dbReference type="EMBL" id="BAWF01000006">
    <property type="protein sequence ID" value="GAF43250.1"/>
    <property type="molecule type" value="Genomic_DNA"/>
</dbReference>
<organism evidence="1 2">
    <name type="scientific">Rhodococcus wratislaviensis NBRC 100605</name>
    <dbReference type="NCBI Taxonomy" id="1219028"/>
    <lineage>
        <taxon>Bacteria</taxon>
        <taxon>Bacillati</taxon>
        <taxon>Actinomycetota</taxon>
        <taxon>Actinomycetes</taxon>
        <taxon>Mycobacteriales</taxon>
        <taxon>Nocardiaceae</taxon>
        <taxon>Rhodococcus</taxon>
    </lineage>
</organism>
<dbReference type="Proteomes" id="UP000019491">
    <property type="component" value="Unassembled WGS sequence"/>
</dbReference>
<gene>
    <name evidence="1" type="ORF">RW1_006_01460</name>
</gene>
<dbReference type="AlphaFoldDB" id="X0QXA4"/>
<name>X0QXA4_RHOWR</name>
<evidence type="ECO:0000313" key="2">
    <source>
        <dbReference type="Proteomes" id="UP000019491"/>
    </source>
</evidence>